<dbReference type="Gene3D" id="3.40.50.1820">
    <property type="entry name" value="alpha/beta hydrolase"/>
    <property type="match status" value="1"/>
</dbReference>
<dbReference type="RefSeq" id="WP_108887302.1">
    <property type="nucleotide sequence ID" value="NZ_OMOJ01000010.1"/>
</dbReference>
<dbReference type="OrthoDB" id="9804723at2"/>
<dbReference type="Pfam" id="PF00561">
    <property type="entry name" value="Abhydrolase_1"/>
    <property type="match status" value="1"/>
</dbReference>
<protein>
    <submittedName>
        <fullName evidence="2">2-succinyl-6-hydroxy-2, 4-cyclohexadiene-1-carboxylate synthase</fullName>
        <ecNumber evidence="2">4.2.99.20</ecNumber>
    </submittedName>
</protein>
<dbReference type="InterPro" id="IPR029058">
    <property type="entry name" value="AB_hydrolase_fold"/>
</dbReference>
<keyword evidence="3" id="KW-1185">Reference proteome</keyword>
<dbReference type="GO" id="GO:0070205">
    <property type="term" value="F:2-succinyl-6-hydroxy-2,4-cyclohexadiene-1-carboxylate synthase activity"/>
    <property type="evidence" value="ECO:0007669"/>
    <property type="project" value="UniProtKB-EC"/>
</dbReference>
<dbReference type="InterPro" id="IPR000073">
    <property type="entry name" value="AB_hydrolase_1"/>
</dbReference>
<dbReference type="PANTHER" id="PTHR43194:SF2">
    <property type="entry name" value="PEROXISOMAL MEMBRANE PROTEIN LPX1"/>
    <property type="match status" value="1"/>
</dbReference>
<gene>
    <name evidence="2" type="primary">menH_2</name>
    <name evidence="2" type="ORF">PRI8871_03341</name>
</gene>
<dbReference type="Proteomes" id="UP000244904">
    <property type="component" value="Unassembled WGS sequence"/>
</dbReference>
<dbReference type="EMBL" id="OMOJ01000010">
    <property type="protein sequence ID" value="SPF81517.1"/>
    <property type="molecule type" value="Genomic_DNA"/>
</dbReference>
<sequence length="272" mass="28184">MKQPVTIPGALNLRRLSPTPGGAPVLALHSLGLDGDSFAGMAQALAPTFEVWAFDQRGHGAQRNRPATGFDDLVADAELVIDHLSASQPVHLIGHSMGGAVAATAAARRGGRARSVMTIATPARGMPAFLDRATAQKSGLEVCIGTTMSRWFEQPDREVPAVQIARAALARMTPAGFDASWHALAEFPGFAEIAASLPALCALAYCDDRSTPPAVLDDIADSVATSGGHAQRVDITDAGHMGLLEKPGPTAEAFAMFVANLPVATASKDDAS</sequence>
<feature type="domain" description="AB hydrolase-1" evidence="1">
    <location>
        <begin position="24"/>
        <end position="130"/>
    </location>
</feature>
<dbReference type="AlphaFoldDB" id="A0A2R8AZW6"/>
<keyword evidence="2" id="KW-0456">Lyase</keyword>
<dbReference type="SUPFAM" id="SSF53474">
    <property type="entry name" value="alpha/beta-Hydrolases"/>
    <property type="match status" value="1"/>
</dbReference>
<evidence type="ECO:0000259" key="1">
    <source>
        <dbReference type="Pfam" id="PF00561"/>
    </source>
</evidence>
<evidence type="ECO:0000313" key="3">
    <source>
        <dbReference type="Proteomes" id="UP000244904"/>
    </source>
</evidence>
<dbReference type="EC" id="4.2.99.20" evidence="2"/>
<dbReference type="PANTHER" id="PTHR43194">
    <property type="entry name" value="HYDROLASE ALPHA/BETA FOLD FAMILY"/>
    <property type="match status" value="1"/>
</dbReference>
<dbReference type="InterPro" id="IPR050228">
    <property type="entry name" value="Carboxylesterase_BioH"/>
</dbReference>
<proteinExistence type="predicted"/>
<evidence type="ECO:0000313" key="2">
    <source>
        <dbReference type="EMBL" id="SPF81517.1"/>
    </source>
</evidence>
<organism evidence="2 3">
    <name type="scientific">Pseudoprimorskyibacter insulae</name>
    <dbReference type="NCBI Taxonomy" id="1695997"/>
    <lineage>
        <taxon>Bacteria</taxon>
        <taxon>Pseudomonadati</taxon>
        <taxon>Pseudomonadota</taxon>
        <taxon>Alphaproteobacteria</taxon>
        <taxon>Rhodobacterales</taxon>
        <taxon>Paracoccaceae</taxon>
        <taxon>Pseudoprimorskyibacter</taxon>
    </lineage>
</organism>
<name>A0A2R8AZW6_9RHOB</name>
<reference evidence="3" key="1">
    <citation type="submission" date="2018-03" db="EMBL/GenBank/DDBJ databases">
        <authorList>
            <person name="Rodrigo-Torres L."/>
            <person name="Arahal R. D."/>
            <person name="Lucena T."/>
        </authorList>
    </citation>
    <scope>NUCLEOTIDE SEQUENCE [LARGE SCALE GENOMIC DNA]</scope>
    <source>
        <strain evidence="3">CECT 8871</strain>
    </source>
</reference>
<accession>A0A2R8AZW6</accession>